<accession>A0AAW9KX16</accession>
<evidence type="ECO:0000313" key="3">
    <source>
        <dbReference type="EMBL" id="MEA1304725.1"/>
    </source>
</evidence>
<keyword evidence="2" id="KW-0812">Transmembrane</keyword>
<dbReference type="AlphaFoldDB" id="A0AAW9KX16"/>
<evidence type="ECO:0000256" key="1">
    <source>
        <dbReference type="SAM" id="MobiDB-lite"/>
    </source>
</evidence>
<sequence>MVILAPTVLLIHEMLSLSALWVTVLFAIVPVAPLALVLLQAGSRRTQRTTARTSSRPDAALNGAAAAGPAAATA</sequence>
<name>A0AAW9KX16_9ACTO</name>
<feature type="transmembrane region" description="Helical" evidence="2">
    <location>
        <begin position="20"/>
        <end position="39"/>
    </location>
</feature>
<dbReference type="Proteomes" id="UP001289581">
    <property type="component" value="Unassembled WGS sequence"/>
</dbReference>
<evidence type="ECO:0000256" key="2">
    <source>
        <dbReference type="SAM" id="Phobius"/>
    </source>
</evidence>
<keyword evidence="4" id="KW-1185">Reference proteome</keyword>
<protein>
    <submittedName>
        <fullName evidence="3">Uncharacterized protein</fullName>
    </submittedName>
</protein>
<organism evidence="3 4">
    <name type="scientific">Actinomyces oris</name>
    <dbReference type="NCBI Taxonomy" id="544580"/>
    <lineage>
        <taxon>Bacteria</taxon>
        <taxon>Bacillati</taxon>
        <taxon>Actinomycetota</taxon>
        <taxon>Actinomycetes</taxon>
        <taxon>Actinomycetales</taxon>
        <taxon>Actinomycetaceae</taxon>
        <taxon>Actinomyces</taxon>
    </lineage>
</organism>
<keyword evidence="2" id="KW-0472">Membrane</keyword>
<dbReference type="EMBL" id="JAXBCZ010000001">
    <property type="protein sequence ID" value="MEA1304725.1"/>
    <property type="molecule type" value="Genomic_DNA"/>
</dbReference>
<comment type="caution">
    <text evidence="3">The sequence shown here is derived from an EMBL/GenBank/DDBJ whole genome shotgun (WGS) entry which is preliminary data.</text>
</comment>
<dbReference type="RefSeq" id="WP_256698068.1">
    <property type="nucleotide sequence ID" value="NZ_JAXBCZ010000001.1"/>
</dbReference>
<gene>
    <name evidence="3" type="ORF">QU665_06545</name>
</gene>
<evidence type="ECO:0000313" key="4">
    <source>
        <dbReference type="Proteomes" id="UP001289581"/>
    </source>
</evidence>
<feature type="region of interest" description="Disordered" evidence="1">
    <location>
        <begin position="43"/>
        <end position="74"/>
    </location>
</feature>
<proteinExistence type="predicted"/>
<reference evidence="3 4" key="1">
    <citation type="submission" date="2023-06" db="EMBL/GenBank/DDBJ databases">
        <title>Actinomyces orist ORNL 0101 HMT-893 genome.</title>
        <authorList>
            <person name="Johnston C.D."/>
            <person name="Chen T."/>
            <person name="Dewhirst F.E."/>
        </authorList>
    </citation>
    <scope>NUCLEOTIDE SEQUENCE [LARGE SCALE GENOMIC DNA]</scope>
    <source>
        <strain evidence="3 4">ORNL 0101</strain>
    </source>
</reference>
<keyword evidence="2" id="KW-1133">Transmembrane helix</keyword>